<dbReference type="Proteomes" id="UP000064201">
    <property type="component" value="Chromosome"/>
</dbReference>
<dbReference type="SUPFAM" id="SSF48208">
    <property type="entry name" value="Six-hairpin glycosidases"/>
    <property type="match status" value="1"/>
</dbReference>
<evidence type="ECO:0000313" key="4">
    <source>
        <dbReference type="Proteomes" id="UP000064201"/>
    </source>
</evidence>
<dbReference type="PIRSF" id="PIRSF006402">
    <property type="entry name" value="UCP006402_thioredoxin"/>
    <property type="match status" value="1"/>
</dbReference>
<protein>
    <submittedName>
        <fullName evidence="3">Thymidylate kinase</fullName>
    </submittedName>
</protein>
<organism evidence="3 4">
    <name type="scientific">Thioalkalivibrio versutus</name>
    <dbReference type="NCBI Taxonomy" id="106634"/>
    <lineage>
        <taxon>Bacteria</taxon>
        <taxon>Pseudomonadati</taxon>
        <taxon>Pseudomonadota</taxon>
        <taxon>Gammaproteobacteria</taxon>
        <taxon>Chromatiales</taxon>
        <taxon>Ectothiorhodospiraceae</taxon>
        <taxon>Thioalkalivibrio</taxon>
    </lineage>
</organism>
<dbReference type="PANTHER" id="PTHR42899:SF1">
    <property type="entry name" value="SPERMATOGENESIS-ASSOCIATED PROTEIN 20"/>
    <property type="match status" value="1"/>
</dbReference>
<keyword evidence="3" id="KW-0808">Transferase</keyword>
<dbReference type="SUPFAM" id="SSF52833">
    <property type="entry name" value="Thioredoxin-like"/>
    <property type="match status" value="1"/>
</dbReference>
<dbReference type="Pfam" id="PF03190">
    <property type="entry name" value="Thioredox_DsbH"/>
    <property type="match status" value="1"/>
</dbReference>
<dbReference type="InterPro" id="IPR008928">
    <property type="entry name" value="6-hairpin_glycosidase_sf"/>
</dbReference>
<dbReference type="RefSeq" id="WP_047250952.1">
    <property type="nucleotide sequence ID" value="NZ_CP011367.1"/>
</dbReference>
<keyword evidence="1" id="KW-0732">Signal</keyword>
<sequence>MYATVGNRWIGMYVPLLLVVLAAPGAAQANPEMADSVSPYLRLHVDDPVQWRAWDPALLEKAREEQRPLLISSGYYSCFYCHVMQEESFKDDGIAERMNTNFIPVKVDREVNGALDSYLLEFQRATAGSAGWPLNVVVTPDGHALTGVVYAPRDQFAEFLDGITQRLESDYDRLVDLARRGSEELTQQLRKGEEPLSEGRAGRLPQVLWSRLEREADDLQGGFGSSTKFPHSPYLHAMLEAEQAGTAPGWVAEFLEITLDEMAHSGLRDVLGGGFFRYSESPDWNEPHFEVMLEDQAQLALVYLRAGEYFGREDWVDLGLENLDFVKRDMALREDETGEQAEAAEGGFRGFASSLSAVDDQGREGGAYLWPEEDLEAALADHEYPELVRAWFGMEGSSVFDLGYLPRSGAGIEQLAERFDLAGDEVREQVESGREALIQAREARGLPRDEKVLTGAHGLLLSALAEASAHDARFLDAGAAVQAWLLEVAADPAELPALMGLPAEQAGTATLNDYAYVARGLRDWEAATGEGEHGPALALLEAAWERFRDGDGFRSEPEPPLPGMISQRFHPAVHRPSPTTLIFRLSEEWAEDSETVDAAFADYDLRPGRAIDADPEQHARLILWLQERD</sequence>
<dbReference type="InterPro" id="IPR036249">
    <property type="entry name" value="Thioredoxin-like_sf"/>
</dbReference>
<evidence type="ECO:0000259" key="2">
    <source>
        <dbReference type="Pfam" id="PF03190"/>
    </source>
</evidence>
<dbReference type="EMBL" id="CP011367">
    <property type="protein sequence ID" value="AKJ94738.1"/>
    <property type="molecule type" value="Genomic_DNA"/>
</dbReference>
<evidence type="ECO:0000313" key="3">
    <source>
        <dbReference type="EMBL" id="AKJ94738.1"/>
    </source>
</evidence>
<keyword evidence="3" id="KW-0418">Kinase</keyword>
<feature type="domain" description="Spermatogenesis-associated protein 20-like TRX" evidence="2">
    <location>
        <begin position="33"/>
        <end position="172"/>
    </location>
</feature>
<dbReference type="InterPro" id="IPR024705">
    <property type="entry name" value="Ssp411"/>
</dbReference>
<dbReference type="AlphaFoldDB" id="A0A0G3G0L2"/>
<dbReference type="GO" id="GO:0005975">
    <property type="term" value="P:carbohydrate metabolic process"/>
    <property type="evidence" value="ECO:0007669"/>
    <property type="project" value="InterPro"/>
</dbReference>
<dbReference type="Gene3D" id="3.40.30.10">
    <property type="entry name" value="Glutaredoxin"/>
    <property type="match status" value="1"/>
</dbReference>
<dbReference type="PANTHER" id="PTHR42899">
    <property type="entry name" value="SPERMATOGENESIS-ASSOCIATED PROTEIN 20"/>
    <property type="match status" value="1"/>
</dbReference>
<dbReference type="KEGG" id="tvr:TVD_04840"/>
<evidence type="ECO:0000256" key="1">
    <source>
        <dbReference type="SAM" id="SignalP"/>
    </source>
</evidence>
<dbReference type="STRING" id="106634.TVD_04840"/>
<feature type="signal peptide" evidence="1">
    <location>
        <begin position="1"/>
        <end position="29"/>
    </location>
</feature>
<keyword evidence="4" id="KW-1185">Reference proteome</keyword>
<accession>A0A0G3G0L2</accession>
<dbReference type="OrthoDB" id="9762614at2"/>
<reference evidence="3 4" key="1">
    <citation type="submission" date="2015-04" db="EMBL/GenBank/DDBJ databases">
        <title>Complete Sequence for the Genome of the Thioalkalivibrio versutus D301.</title>
        <authorList>
            <person name="Mu T."/>
            <person name="Zhou J."/>
            <person name="Xu X."/>
        </authorList>
    </citation>
    <scope>NUCLEOTIDE SEQUENCE [LARGE SCALE GENOMIC DNA]</scope>
    <source>
        <strain evidence="3 4">D301</strain>
    </source>
</reference>
<proteinExistence type="predicted"/>
<feature type="chain" id="PRO_5002553630" evidence="1">
    <location>
        <begin position="30"/>
        <end position="629"/>
    </location>
</feature>
<dbReference type="GO" id="GO:0016301">
    <property type="term" value="F:kinase activity"/>
    <property type="evidence" value="ECO:0007669"/>
    <property type="project" value="UniProtKB-KW"/>
</dbReference>
<name>A0A0G3G0L2_9GAMM</name>
<dbReference type="PATRIC" id="fig|106634.4.peg.986"/>
<gene>
    <name evidence="3" type="ORF">TVD_04840</name>
</gene>
<dbReference type="InterPro" id="IPR004879">
    <property type="entry name" value="Ssp411-like_TRX"/>
</dbReference>